<keyword evidence="7 16" id="KW-0732">Signal</keyword>
<evidence type="ECO:0000256" key="13">
    <source>
        <dbReference type="ARBA" id="ARBA00023237"/>
    </source>
</evidence>
<keyword evidence="11 14" id="KW-0472">Membrane</keyword>
<protein>
    <submittedName>
        <fullName evidence="19">TonB-dependent siderophore receptor</fullName>
    </submittedName>
</protein>
<dbReference type="NCBIfam" id="TIGR01783">
    <property type="entry name" value="TonB-siderophor"/>
    <property type="match status" value="1"/>
</dbReference>
<evidence type="ECO:0000256" key="11">
    <source>
        <dbReference type="ARBA" id="ARBA00023136"/>
    </source>
</evidence>
<evidence type="ECO:0000256" key="9">
    <source>
        <dbReference type="ARBA" id="ARBA00023065"/>
    </source>
</evidence>
<keyword evidence="10 15" id="KW-0798">TonB box</keyword>
<accession>A0A931MYE9</accession>
<keyword evidence="6 14" id="KW-0812">Transmembrane</keyword>
<feature type="chain" id="PRO_5036928117" evidence="16">
    <location>
        <begin position="31"/>
        <end position="717"/>
    </location>
</feature>
<dbReference type="InterPro" id="IPR012910">
    <property type="entry name" value="Plug_dom"/>
</dbReference>
<dbReference type="Gene3D" id="2.40.170.20">
    <property type="entry name" value="TonB-dependent receptor, beta-barrel domain"/>
    <property type="match status" value="1"/>
</dbReference>
<feature type="domain" description="TonB-dependent receptor-like beta-barrel" evidence="17">
    <location>
        <begin position="247"/>
        <end position="686"/>
    </location>
</feature>
<dbReference type="GO" id="GO:0015891">
    <property type="term" value="P:siderophore transport"/>
    <property type="evidence" value="ECO:0007669"/>
    <property type="project" value="InterPro"/>
</dbReference>
<dbReference type="SUPFAM" id="SSF56935">
    <property type="entry name" value="Porins"/>
    <property type="match status" value="1"/>
</dbReference>
<dbReference type="Pfam" id="PF07715">
    <property type="entry name" value="Plug"/>
    <property type="match status" value="1"/>
</dbReference>
<evidence type="ECO:0000256" key="5">
    <source>
        <dbReference type="ARBA" id="ARBA00022496"/>
    </source>
</evidence>
<dbReference type="GO" id="GO:0015344">
    <property type="term" value="F:siderophore uptake transmembrane transporter activity"/>
    <property type="evidence" value="ECO:0007669"/>
    <property type="project" value="TreeGrafter"/>
</dbReference>
<keyword evidence="9" id="KW-0406">Ion transport</keyword>
<evidence type="ECO:0000256" key="8">
    <source>
        <dbReference type="ARBA" id="ARBA00023004"/>
    </source>
</evidence>
<comment type="subcellular location">
    <subcellularLocation>
        <location evidence="1 14">Cell outer membrane</location>
        <topology evidence="1 14">Multi-pass membrane protein</topology>
    </subcellularLocation>
</comment>
<evidence type="ECO:0000256" key="14">
    <source>
        <dbReference type="PROSITE-ProRule" id="PRU01360"/>
    </source>
</evidence>
<proteinExistence type="inferred from homology"/>
<dbReference type="GO" id="GO:0009279">
    <property type="term" value="C:cell outer membrane"/>
    <property type="evidence" value="ECO:0007669"/>
    <property type="project" value="UniProtKB-SubCell"/>
</dbReference>
<dbReference type="InterPro" id="IPR037066">
    <property type="entry name" value="Plug_dom_sf"/>
</dbReference>
<name>A0A931MYE9_9HYPH</name>
<dbReference type="Pfam" id="PF00593">
    <property type="entry name" value="TonB_dep_Rec_b-barrel"/>
    <property type="match status" value="1"/>
</dbReference>
<dbReference type="InterPro" id="IPR036942">
    <property type="entry name" value="Beta-barrel_TonB_sf"/>
</dbReference>
<evidence type="ECO:0000256" key="3">
    <source>
        <dbReference type="ARBA" id="ARBA00022448"/>
    </source>
</evidence>
<organism evidence="19 20">
    <name type="scientific">Methylobrevis albus</name>
    <dbReference type="NCBI Taxonomy" id="2793297"/>
    <lineage>
        <taxon>Bacteria</taxon>
        <taxon>Pseudomonadati</taxon>
        <taxon>Pseudomonadota</taxon>
        <taxon>Alphaproteobacteria</taxon>
        <taxon>Hyphomicrobiales</taxon>
        <taxon>Pleomorphomonadaceae</taxon>
        <taxon>Methylobrevis</taxon>
    </lineage>
</organism>
<evidence type="ECO:0000256" key="15">
    <source>
        <dbReference type="RuleBase" id="RU003357"/>
    </source>
</evidence>
<keyword evidence="20" id="KW-1185">Reference proteome</keyword>
<sequence>MPLKSASARRSALLAGSAVLALVAAAPALAQQADETIELEAIVVEGGAGSATGPVDGYVAGATATGSKTATPVEEIPQSVSVIGREEIDDLGAQKVDEALRYTPGVYAQPFGPDSDTNWLFIRGFQATQSGVYQDGLQLYSYAFGGFYTDSYTLERIEVLRGAASVLYGGSNPGGLVNLVSKRADGERRREAEVGINDAGTAYFGFDVGDQAGETVDWRVVGRLLGGDGYSDYQDEFRGVVSPTVTWRPNEDTALTILANYTYMDQTHGGGGFLPYVGTVVDAPFGRIDPDANFTEPDIDLYERRQGSIGYEIEHKLTDDWTVRQNARYGHSELHEISVYPYGYLGYALTPQDPDNQLTRINFEHQTTVDTFLVDNQLEGRVDTGPLEHRLLFGADYKWFNIDQMQATGASTPISATNPVYGGEQGPRSAYIDQDLVQQQLGVYVQDQLRFGDGFIVTLNGRYDFVDTDATGTPSYSGSDGEFSWRAGLAYEFDNGVTPYASASSFFNPLIGSSAAAGFFQPETGQQYEAGIKYAPTWFDGLFTLAVFDLTRQNVVTGPFLAETQIGEVNSRGFEFEAKANLTEQLKLTAALTAFDLEITEDADASIIGNTPYIVPERQASLALDYTFGSEAGRFEGVTLGAGVRFVGSTFADNANTLEVPSATVFDAKLGYERDNWGVAVNVTNLFDKEYVASCQTAYACSYAEGRAVKFSAHMRW</sequence>
<reference evidence="19" key="1">
    <citation type="submission" date="2020-12" db="EMBL/GenBank/DDBJ databases">
        <title>Methylobrevis albus sp. nov., isolated from fresh water lack sediment.</title>
        <authorList>
            <person name="Zou Q."/>
        </authorList>
    </citation>
    <scope>NUCLEOTIDE SEQUENCE</scope>
    <source>
        <strain evidence="19">L22</strain>
    </source>
</reference>
<keyword evidence="12 19" id="KW-0675">Receptor</keyword>
<keyword evidence="5" id="KW-0410">Iron transport</keyword>
<dbReference type="PANTHER" id="PTHR32552:SF68">
    <property type="entry name" value="FERRICHROME OUTER MEMBRANE TRANSPORTER_PHAGE RECEPTOR"/>
    <property type="match status" value="1"/>
</dbReference>
<dbReference type="PANTHER" id="PTHR32552">
    <property type="entry name" value="FERRICHROME IRON RECEPTOR-RELATED"/>
    <property type="match status" value="1"/>
</dbReference>
<dbReference type="Gene3D" id="2.170.130.10">
    <property type="entry name" value="TonB-dependent receptor, plug domain"/>
    <property type="match status" value="1"/>
</dbReference>
<dbReference type="EMBL" id="JADZLT010000050">
    <property type="protein sequence ID" value="MBH0238342.1"/>
    <property type="molecule type" value="Genomic_DNA"/>
</dbReference>
<dbReference type="Proteomes" id="UP000631694">
    <property type="component" value="Unassembled WGS sequence"/>
</dbReference>
<evidence type="ECO:0000256" key="1">
    <source>
        <dbReference type="ARBA" id="ARBA00004571"/>
    </source>
</evidence>
<dbReference type="FunFam" id="2.170.130.10:FF:000001">
    <property type="entry name" value="Catecholate siderophore TonB-dependent receptor"/>
    <property type="match status" value="1"/>
</dbReference>
<keyword evidence="4 14" id="KW-1134">Transmembrane beta strand</keyword>
<evidence type="ECO:0000313" key="20">
    <source>
        <dbReference type="Proteomes" id="UP000631694"/>
    </source>
</evidence>
<evidence type="ECO:0000256" key="6">
    <source>
        <dbReference type="ARBA" id="ARBA00022692"/>
    </source>
</evidence>
<gene>
    <name evidence="19" type="ORF">I5731_10945</name>
</gene>
<evidence type="ECO:0000259" key="18">
    <source>
        <dbReference type="Pfam" id="PF07715"/>
    </source>
</evidence>
<dbReference type="InterPro" id="IPR000531">
    <property type="entry name" value="Beta-barrel_TonB"/>
</dbReference>
<dbReference type="InterPro" id="IPR010105">
    <property type="entry name" value="TonB_sidphr_rcpt"/>
</dbReference>
<evidence type="ECO:0000313" key="19">
    <source>
        <dbReference type="EMBL" id="MBH0238342.1"/>
    </source>
</evidence>
<dbReference type="RefSeq" id="WP_197311424.1">
    <property type="nucleotide sequence ID" value="NZ_JADZLT010000050.1"/>
</dbReference>
<evidence type="ECO:0000259" key="17">
    <source>
        <dbReference type="Pfam" id="PF00593"/>
    </source>
</evidence>
<evidence type="ECO:0000256" key="12">
    <source>
        <dbReference type="ARBA" id="ARBA00023170"/>
    </source>
</evidence>
<feature type="domain" description="TonB-dependent receptor plug" evidence="18">
    <location>
        <begin position="73"/>
        <end position="175"/>
    </location>
</feature>
<dbReference type="NCBIfam" id="NF010651">
    <property type="entry name" value="PRK14050.1"/>
    <property type="match status" value="1"/>
</dbReference>
<keyword evidence="8" id="KW-0408">Iron</keyword>
<dbReference type="AlphaFoldDB" id="A0A931MYE9"/>
<dbReference type="GO" id="GO:0038023">
    <property type="term" value="F:signaling receptor activity"/>
    <property type="evidence" value="ECO:0007669"/>
    <property type="project" value="InterPro"/>
</dbReference>
<evidence type="ECO:0000256" key="2">
    <source>
        <dbReference type="ARBA" id="ARBA00009810"/>
    </source>
</evidence>
<keyword evidence="3 14" id="KW-0813">Transport</keyword>
<evidence type="ECO:0000256" key="10">
    <source>
        <dbReference type="ARBA" id="ARBA00023077"/>
    </source>
</evidence>
<evidence type="ECO:0000256" key="7">
    <source>
        <dbReference type="ARBA" id="ARBA00022729"/>
    </source>
</evidence>
<feature type="signal peptide" evidence="16">
    <location>
        <begin position="1"/>
        <end position="30"/>
    </location>
</feature>
<dbReference type="InterPro" id="IPR039426">
    <property type="entry name" value="TonB-dep_rcpt-like"/>
</dbReference>
<keyword evidence="13 14" id="KW-0998">Cell outer membrane</keyword>
<comment type="caution">
    <text evidence="19">The sequence shown here is derived from an EMBL/GenBank/DDBJ whole genome shotgun (WGS) entry which is preliminary data.</text>
</comment>
<dbReference type="CDD" id="cd01347">
    <property type="entry name" value="ligand_gated_channel"/>
    <property type="match status" value="1"/>
</dbReference>
<evidence type="ECO:0000256" key="16">
    <source>
        <dbReference type="SAM" id="SignalP"/>
    </source>
</evidence>
<evidence type="ECO:0000256" key="4">
    <source>
        <dbReference type="ARBA" id="ARBA00022452"/>
    </source>
</evidence>
<comment type="similarity">
    <text evidence="2 14 15">Belongs to the TonB-dependent receptor family.</text>
</comment>
<dbReference type="PROSITE" id="PS52016">
    <property type="entry name" value="TONB_DEPENDENT_REC_3"/>
    <property type="match status" value="1"/>
</dbReference>